<accession>A0ABP8JMN3</accession>
<name>A0ABP8JMN3_9MICO</name>
<comment type="caution">
    <text evidence="2">The sequence shown here is derived from an EMBL/GenBank/DDBJ whole genome shotgun (WGS) entry which is preliminary data.</text>
</comment>
<dbReference type="RefSeq" id="WP_159903417.1">
    <property type="nucleotide sequence ID" value="NZ_BAABFX010000020.1"/>
</dbReference>
<reference evidence="3" key="1">
    <citation type="journal article" date="2019" name="Int. J. Syst. Evol. Microbiol.">
        <title>The Global Catalogue of Microorganisms (GCM) 10K type strain sequencing project: providing services to taxonomists for standard genome sequencing and annotation.</title>
        <authorList>
            <consortium name="The Broad Institute Genomics Platform"/>
            <consortium name="The Broad Institute Genome Sequencing Center for Infectious Disease"/>
            <person name="Wu L."/>
            <person name="Ma J."/>
        </authorList>
    </citation>
    <scope>NUCLEOTIDE SEQUENCE [LARGE SCALE GENOMIC DNA]</scope>
    <source>
        <strain evidence="3">JCM 17738</strain>
    </source>
</reference>
<keyword evidence="3" id="KW-1185">Reference proteome</keyword>
<evidence type="ECO:0000259" key="1">
    <source>
        <dbReference type="Pfam" id="PF18480"/>
    </source>
</evidence>
<evidence type="ECO:0000313" key="3">
    <source>
        <dbReference type="Proteomes" id="UP001500390"/>
    </source>
</evidence>
<dbReference type="EMBL" id="BAABFX010000020">
    <property type="protein sequence ID" value="GAA4392988.1"/>
    <property type="molecule type" value="Genomic_DNA"/>
</dbReference>
<evidence type="ECO:0000313" key="2">
    <source>
        <dbReference type="EMBL" id="GAA4392988.1"/>
    </source>
</evidence>
<organism evidence="2 3">
    <name type="scientific">Ornithinibacter aureus</name>
    <dbReference type="NCBI Taxonomy" id="622664"/>
    <lineage>
        <taxon>Bacteria</taxon>
        <taxon>Bacillati</taxon>
        <taxon>Actinomycetota</taxon>
        <taxon>Actinomycetes</taxon>
        <taxon>Micrococcales</taxon>
        <taxon>Intrasporangiaceae</taxon>
        <taxon>Ornithinibacter</taxon>
    </lineage>
</organism>
<dbReference type="Pfam" id="PF18480">
    <property type="entry name" value="DUF5615"/>
    <property type="match status" value="1"/>
</dbReference>
<dbReference type="InterPro" id="IPR041049">
    <property type="entry name" value="DUF5615"/>
</dbReference>
<feature type="domain" description="DUF5615" evidence="1">
    <location>
        <begin position="7"/>
        <end position="100"/>
    </location>
</feature>
<protein>
    <recommendedName>
        <fullName evidence="1">DUF5615 domain-containing protein</fullName>
    </recommendedName>
</protein>
<proteinExistence type="predicted"/>
<sequence length="115" mass="12346">MPEPAAGALLEVAGHDVIHVVDCGLAGRVDDDVLERARTEGRVLVSSDTDFGELLARADAALPSLILFRQGNREPEHQAATLLGNLGQVVDDLDAGAIVVFTNENIRIRRLPIQK</sequence>
<dbReference type="Proteomes" id="UP001500390">
    <property type="component" value="Unassembled WGS sequence"/>
</dbReference>
<gene>
    <name evidence="2" type="ORF">GCM10023153_12650</name>
</gene>